<dbReference type="Proteomes" id="UP000587462">
    <property type="component" value="Unassembled WGS sequence"/>
</dbReference>
<dbReference type="RefSeq" id="WP_171086074.1">
    <property type="nucleotide sequence ID" value="NZ_BNBU01000010.1"/>
</dbReference>
<dbReference type="Pfam" id="PF04149">
    <property type="entry name" value="DUF397"/>
    <property type="match status" value="1"/>
</dbReference>
<evidence type="ECO:0000313" key="3">
    <source>
        <dbReference type="Proteomes" id="UP000587462"/>
    </source>
</evidence>
<sequence length="76" mass="8406">MIRHGLPRNAWWKSSYSYDTQGECLELQPTPDAQVAIGDSKSRPRGALVFGPPAWAAFVRAVTRDQLTTTVPFMVG</sequence>
<evidence type="ECO:0000259" key="1">
    <source>
        <dbReference type="Pfam" id="PF04149"/>
    </source>
</evidence>
<proteinExistence type="predicted"/>
<name>A0A7Y7B996_STRMO</name>
<dbReference type="AlphaFoldDB" id="A0A7Y7B996"/>
<evidence type="ECO:0000313" key="2">
    <source>
        <dbReference type="EMBL" id="NVK81383.1"/>
    </source>
</evidence>
<dbReference type="EMBL" id="JABBXF010000079">
    <property type="protein sequence ID" value="NVK81383.1"/>
    <property type="molecule type" value="Genomic_DNA"/>
</dbReference>
<protein>
    <submittedName>
        <fullName evidence="2">DUF397 domain-containing protein</fullName>
    </submittedName>
</protein>
<gene>
    <name evidence="2" type="ORF">HG542_27540</name>
</gene>
<accession>A0A7Y7B996</accession>
<comment type="caution">
    <text evidence="2">The sequence shown here is derived from an EMBL/GenBank/DDBJ whole genome shotgun (WGS) entry which is preliminary data.</text>
</comment>
<keyword evidence="3" id="KW-1185">Reference proteome</keyword>
<reference evidence="2 3" key="1">
    <citation type="submission" date="2020-04" db="EMBL/GenBank/DDBJ databases">
        <title>Draft Genome Sequence of Streptomyces morookaense DSM 40503, an 8-azaguanine-producing strain.</title>
        <authorList>
            <person name="Qi J."/>
            <person name="Gao J.-M."/>
        </authorList>
    </citation>
    <scope>NUCLEOTIDE SEQUENCE [LARGE SCALE GENOMIC DNA]</scope>
    <source>
        <strain evidence="2 3">DSM 40503</strain>
    </source>
</reference>
<organism evidence="2 3">
    <name type="scientific">Streptomyces morookaense</name>
    <name type="common">Streptoverticillium morookaense</name>
    <dbReference type="NCBI Taxonomy" id="1970"/>
    <lineage>
        <taxon>Bacteria</taxon>
        <taxon>Bacillati</taxon>
        <taxon>Actinomycetota</taxon>
        <taxon>Actinomycetes</taxon>
        <taxon>Kitasatosporales</taxon>
        <taxon>Streptomycetaceae</taxon>
        <taxon>Streptomyces</taxon>
    </lineage>
</organism>
<feature type="domain" description="DUF397" evidence="1">
    <location>
        <begin position="10"/>
        <end position="62"/>
    </location>
</feature>
<dbReference type="InterPro" id="IPR007278">
    <property type="entry name" value="DUF397"/>
</dbReference>